<dbReference type="Proteomes" id="UP001596052">
    <property type="component" value="Unassembled WGS sequence"/>
</dbReference>
<organism evidence="2 3">
    <name type="scientific">Prosthecobacter fluviatilis</name>
    <dbReference type="NCBI Taxonomy" id="445931"/>
    <lineage>
        <taxon>Bacteria</taxon>
        <taxon>Pseudomonadati</taxon>
        <taxon>Verrucomicrobiota</taxon>
        <taxon>Verrucomicrobiia</taxon>
        <taxon>Verrucomicrobiales</taxon>
        <taxon>Verrucomicrobiaceae</taxon>
        <taxon>Prosthecobacter</taxon>
    </lineage>
</organism>
<evidence type="ECO:0000259" key="1">
    <source>
        <dbReference type="Pfam" id="PF12146"/>
    </source>
</evidence>
<dbReference type="InterPro" id="IPR022742">
    <property type="entry name" value="Hydrolase_4"/>
</dbReference>
<name>A0ABW0KM84_9BACT</name>
<keyword evidence="3" id="KW-1185">Reference proteome</keyword>
<proteinExistence type="predicted"/>
<dbReference type="PANTHER" id="PTHR12277">
    <property type="entry name" value="ALPHA/BETA HYDROLASE DOMAIN-CONTAINING PROTEIN"/>
    <property type="match status" value="1"/>
</dbReference>
<keyword evidence="2" id="KW-0378">Hydrolase</keyword>
<protein>
    <submittedName>
        <fullName evidence="2">Alpha/beta hydrolase</fullName>
    </submittedName>
</protein>
<feature type="domain" description="Serine aminopeptidase S33" evidence="1">
    <location>
        <begin position="100"/>
        <end position="232"/>
    </location>
</feature>
<reference evidence="3" key="1">
    <citation type="journal article" date="2019" name="Int. J. Syst. Evol. Microbiol.">
        <title>The Global Catalogue of Microorganisms (GCM) 10K type strain sequencing project: providing services to taxonomists for standard genome sequencing and annotation.</title>
        <authorList>
            <consortium name="The Broad Institute Genomics Platform"/>
            <consortium name="The Broad Institute Genome Sequencing Center for Infectious Disease"/>
            <person name="Wu L."/>
            <person name="Ma J."/>
        </authorList>
    </citation>
    <scope>NUCLEOTIDE SEQUENCE [LARGE SCALE GENOMIC DNA]</scope>
    <source>
        <strain evidence="3">CGMCC 4.1469</strain>
    </source>
</reference>
<evidence type="ECO:0000313" key="3">
    <source>
        <dbReference type="Proteomes" id="UP001596052"/>
    </source>
</evidence>
<comment type="caution">
    <text evidence="2">The sequence shown here is derived from an EMBL/GenBank/DDBJ whole genome shotgun (WGS) entry which is preliminary data.</text>
</comment>
<dbReference type="InterPro" id="IPR029058">
    <property type="entry name" value="AB_hydrolase_fold"/>
</dbReference>
<accession>A0ABW0KM84</accession>
<dbReference type="RefSeq" id="WP_377164632.1">
    <property type="nucleotide sequence ID" value="NZ_JBHSMQ010000002.1"/>
</dbReference>
<evidence type="ECO:0000313" key="2">
    <source>
        <dbReference type="EMBL" id="MFC5454494.1"/>
    </source>
</evidence>
<dbReference type="Pfam" id="PF12146">
    <property type="entry name" value="Hydrolase_4"/>
    <property type="match status" value="1"/>
</dbReference>
<dbReference type="EMBL" id="JBHSMQ010000002">
    <property type="protein sequence ID" value="MFC5454494.1"/>
    <property type="molecule type" value="Genomic_DNA"/>
</dbReference>
<dbReference type="GO" id="GO:0016787">
    <property type="term" value="F:hydrolase activity"/>
    <property type="evidence" value="ECO:0007669"/>
    <property type="project" value="UniProtKB-KW"/>
</dbReference>
<gene>
    <name evidence="2" type="ORF">ACFQDI_06460</name>
</gene>
<sequence>MKRKRIVLGGVFLLVPFLAGWLAADQMAHPPRRPLQDYHREFLADPAAHGVLLRPLTCADGTPCLVCEPAPHGALGKRGLVIREQLLQKGLTLVAPGSVVGTLVLVHGRRGRKEDYLLVAERFCAAGFRCILPDLPAHGEHQGETACFGVREGHLPAMVLQEAAAKFGFNPQPAGIMGMSMGGAVSVRALSQEGAPWRAAVLVSTFDSLDHVVRHQTAGWAGEALGSVWSRITGWFYQCQTDVAISAANSAALAPRLKCPVLVAHGTSDRVIPVECGRHLYEALPQGLEKRWVEIPGADHDNVLITDFPIYAEMAEWMLRHVPNP</sequence>
<dbReference type="PANTHER" id="PTHR12277:SF81">
    <property type="entry name" value="PROTEIN ABHD13"/>
    <property type="match status" value="1"/>
</dbReference>
<dbReference type="SUPFAM" id="SSF53474">
    <property type="entry name" value="alpha/beta-Hydrolases"/>
    <property type="match status" value="1"/>
</dbReference>
<dbReference type="Gene3D" id="3.40.50.1820">
    <property type="entry name" value="alpha/beta hydrolase"/>
    <property type="match status" value="1"/>
</dbReference>